<evidence type="ECO:0000256" key="2">
    <source>
        <dbReference type="ARBA" id="ARBA00022525"/>
    </source>
</evidence>
<evidence type="ECO:0000256" key="6">
    <source>
        <dbReference type="SAM" id="SignalP"/>
    </source>
</evidence>
<dbReference type="AlphaFoldDB" id="A0AAV6KN82"/>
<comment type="caution">
    <text evidence="8">The sequence shown here is derived from an EMBL/GenBank/DDBJ whole genome shotgun (WGS) entry which is preliminary data.</text>
</comment>
<organism evidence="8 9">
    <name type="scientific">Rhododendron griersonianum</name>
    <dbReference type="NCBI Taxonomy" id="479676"/>
    <lineage>
        <taxon>Eukaryota</taxon>
        <taxon>Viridiplantae</taxon>
        <taxon>Streptophyta</taxon>
        <taxon>Embryophyta</taxon>
        <taxon>Tracheophyta</taxon>
        <taxon>Spermatophyta</taxon>
        <taxon>Magnoliopsida</taxon>
        <taxon>eudicotyledons</taxon>
        <taxon>Gunneridae</taxon>
        <taxon>Pentapetalae</taxon>
        <taxon>asterids</taxon>
        <taxon>Ericales</taxon>
        <taxon>Ericaceae</taxon>
        <taxon>Ericoideae</taxon>
        <taxon>Rhodoreae</taxon>
        <taxon>Rhododendron</taxon>
    </lineage>
</organism>
<comment type="similarity">
    <text evidence="5">Belongs to the cysteine-rich repeat secretory protein family.</text>
</comment>
<comment type="subcellular location">
    <subcellularLocation>
        <location evidence="1">Secreted</location>
    </subcellularLocation>
</comment>
<dbReference type="PANTHER" id="PTHR32411">
    <property type="entry name" value="CYSTEINE-RICH REPEAT SECRETORY PROTEIN 38-RELATED"/>
    <property type="match status" value="1"/>
</dbReference>
<feature type="chain" id="PRO_5043809303" description="Gnk2-homologous domain-containing protein" evidence="6">
    <location>
        <begin position="26"/>
        <end position="238"/>
    </location>
</feature>
<evidence type="ECO:0000256" key="3">
    <source>
        <dbReference type="ARBA" id="ARBA00022729"/>
    </source>
</evidence>
<dbReference type="Gene3D" id="3.30.430.20">
    <property type="entry name" value="Gnk2 domain, C-X8-C-X2-C motif"/>
    <property type="match status" value="2"/>
</dbReference>
<evidence type="ECO:0000256" key="4">
    <source>
        <dbReference type="ARBA" id="ARBA00022737"/>
    </source>
</evidence>
<feature type="domain" description="Gnk2-homologous" evidence="7">
    <location>
        <begin position="26"/>
        <end position="128"/>
    </location>
</feature>
<keyword evidence="9" id="KW-1185">Reference proteome</keyword>
<dbReference type="PROSITE" id="PS51473">
    <property type="entry name" value="GNK2"/>
    <property type="match status" value="2"/>
</dbReference>
<feature type="domain" description="Gnk2-homologous" evidence="7">
    <location>
        <begin position="133"/>
        <end position="235"/>
    </location>
</feature>
<keyword evidence="4" id="KW-0677">Repeat</keyword>
<reference evidence="8" key="1">
    <citation type="submission" date="2020-08" db="EMBL/GenBank/DDBJ databases">
        <title>Plant Genome Project.</title>
        <authorList>
            <person name="Zhang R.-G."/>
        </authorList>
    </citation>
    <scope>NUCLEOTIDE SEQUENCE</scope>
    <source>
        <strain evidence="8">WSP0</strain>
        <tissue evidence="8">Leaf</tissue>
    </source>
</reference>
<sequence>MSSSRLFSLLPLLCFSLLLLQLTLATDPTVSSCGSGNFSANGPYNQNLNNLTSYLDAQTPLTGFGSGSMGLNQSQVTGLALCRGDINSTDCQTCVDGAIIQVQNICPFKEAAFVWYDYCQLKYSNLDFLGQIDSLFYSEENTKNASNQVYFNGKVNELLTDLEGAAYTSPTLYASGKLGIGNSTTLYGFVQCTRDLSGANCKACIDIAIRVFPYGKQGGKVMSGSCNLRVEIYPFLNT</sequence>
<evidence type="ECO:0000256" key="1">
    <source>
        <dbReference type="ARBA" id="ARBA00004613"/>
    </source>
</evidence>
<dbReference type="InterPro" id="IPR002902">
    <property type="entry name" value="GNK2"/>
</dbReference>
<dbReference type="CDD" id="cd23509">
    <property type="entry name" value="Gnk2-like"/>
    <property type="match status" value="2"/>
</dbReference>
<evidence type="ECO:0000313" key="9">
    <source>
        <dbReference type="Proteomes" id="UP000823749"/>
    </source>
</evidence>
<dbReference type="InterPro" id="IPR050581">
    <property type="entry name" value="CRR_secretory_protein"/>
</dbReference>
<evidence type="ECO:0000259" key="7">
    <source>
        <dbReference type="PROSITE" id="PS51473"/>
    </source>
</evidence>
<feature type="signal peptide" evidence="6">
    <location>
        <begin position="1"/>
        <end position="25"/>
    </location>
</feature>
<keyword evidence="3 6" id="KW-0732">Signal</keyword>
<dbReference type="EMBL" id="JACTNZ010000004">
    <property type="protein sequence ID" value="KAG5553789.1"/>
    <property type="molecule type" value="Genomic_DNA"/>
</dbReference>
<dbReference type="Proteomes" id="UP000823749">
    <property type="component" value="Chromosome 4"/>
</dbReference>
<keyword evidence="2" id="KW-0964">Secreted</keyword>
<name>A0AAV6KN82_9ERIC</name>
<proteinExistence type="inferred from homology"/>
<dbReference type="PANTHER" id="PTHR32411:SF43">
    <property type="entry name" value="CYSTEINE-RICH REPEAT SECRETORY PROTEIN 38"/>
    <property type="match status" value="1"/>
</dbReference>
<dbReference type="GO" id="GO:0005576">
    <property type="term" value="C:extracellular region"/>
    <property type="evidence" value="ECO:0007669"/>
    <property type="project" value="UniProtKB-SubCell"/>
</dbReference>
<gene>
    <name evidence="8" type="ORF">RHGRI_011607</name>
</gene>
<evidence type="ECO:0000256" key="5">
    <source>
        <dbReference type="ARBA" id="ARBA00038515"/>
    </source>
</evidence>
<evidence type="ECO:0000313" key="8">
    <source>
        <dbReference type="EMBL" id="KAG5553789.1"/>
    </source>
</evidence>
<accession>A0AAV6KN82</accession>
<dbReference type="InterPro" id="IPR038408">
    <property type="entry name" value="GNK2_sf"/>
</dbReference>
<dbReference type="Pfam" id="PF01657">
    <property type="entry name" value="Stress-antifung"/>
    <property type="match status" value="2"/>
</dbReference>
<protein>
    <recommendedName>
        <fullName evidence="7">Gnk2-homologous domain-containing protein</fullName>
    </recommendedName>
</protein>